<proteinExistence type="predicted"/>
<feature type="transmembrane region" description="Helical" evidence="2">
    <location>
        <begin position="102"/>
        <end position="123"/>
    </location>
</feature>
<protein>
    <submittedName>
        <fullName evidence="5">Serine hydrolase</fullName>
    </submittedName>
</protein>
<dbReference type="SUPFAM" id="SSF56601">
    <property type="entry name" value="beta-lactamase/transpeptidase-like"/>
    <property type="match status" value="1"/>
</dbReference>
<organism evidence="5 6">
    <name type="scientific">Ligilactobacillus faecis</name>
    <dbReference type="NCBI Taxonomy" id="762833"/>
    <lineage>
        <taxon>Bacteria</taxon>
        <taxon>Bacillati</taxon>
        <taxon>Bacillota</taxon>
        <taxon>Bacilli</taxon>
        <taxon>Lactobacillales</taxon>
        <taxon>Lactobacillaceae</taxon>
        <taxon>Ligilactobacillus</taxon>
    </lineage>
</organism>
<dbReference type="Pfam" id="PF13354">
    <property type="entry name" value="Beta-lactamase2"/>
    <property type="match status" value="1"/>
</dbReference>
<name>A0ABV4DR67_9LACO</name>
<evidence type="ECO:0000313" key="6">
    <source>
        <dbReference type="Proteomes" id="UP001565236"/>
    </source>
</evidence>
<feature type="compositionally biased region" description="Low complexity" evidence="1">
    <location>
        <begin position="135"/>
        <end position="162"/>
    </location>
</feature>
<reference evidence="5 6" key="1">
    <citation type="submission" date="2024-03" db="EMBL/GenBank/DDBJ databases">
        <title>Mouse gut bacterial collection (mGBC) of GemPharmatech.</title>
        <authorList>
            <person name="He Y."/>
            <person name="Dong L."/>
            <person name="Wu D."/>
            <person name="Gao X."/>
            <person name="Lin Z."/>
        </authorList>
    </citation>
    <scope>NUCLEOTIDE SEQUENCE [LARGE SCALE GENOMIC DNA]</scope>
    <source>
        <strain evidence="5 6">15-30</strain>
    </source>
</reference>
<feature type="region of interest" description="Disordered" evidence="1">
    <location>
        <begin position="61"/>
        <end position="95"/>
    </location>
</feature>
<gene>
    <name evidence="5" type="ORF">AALT52_01815</name>
</gene>
<evidence type="ECO:0000313" key="5">
    <source>
        <dbReference type="EMBL" id="MEY8661634.1"/>
    </source>
</evidence>
<dbReference type="InterPro" id="IPR025874">
    <property type="entry name" value="DZR"/>
</dbReference>
<dbReference type="PANTHER" id="PTHR35333:SF3">
    <property type="entry name" value="BETA-LACTAMASE-TYPE TRANSPEPTIDASE FOLD CONTAINING PROTEIN"/>
    <property type="match status" value="1"/>
</dbReference>
<dbReference type="Proteomes" id="UP001565236">
    <property type="component" value="Unassembled WGS sequence"/>
</dbReference>
<feature type="domain" description="DZANK-type" evidence="3">
    <location>
        <begin position="3"/>
        <end position="54"/>
    </location>
</feature>
<dbReference type="GO" id="GO:0016787">
    <property type="term" value="F:hydrolase activity"/>
    <property type="evidence" value="ECO:0007669"/>
    <property type="project" value="UniProtKB-KW"/>
</dbReference>
<dbReference type="PANTHER" id="PTHR35333">
    <property type="entry name" value="BETA-LACTAMASE"/>
    <property type="match status" value="1"/>
</dbReference>
<evidence type="ECO:0000256" key="1">
    <source>
        <dbReference type="SAM" id="MobiDB-lite"/>
    </source>
</evidence>
<dbReference type="InterPro" id="IPR000871">
    <property type="entry name" value="Beta-lactam_class-A"/>
</dbReference>
<dbReference type="Gene3D" id="3.40.710.10">
    <property type="entry name" value="DD-peptidase/beta-lactamase superfamily"/>
    <property type="match status" value="1"/>
</dbReference>
<keyword evidence="2" id="KW-0472">Membrane</keyword>
<feature type="region of interest" description="Disordered" evidence="1">
    <location>
        <begin position="135"/>
        <end position="169"/>
    </location>
</feature>
<dbReference type="InterPro" id="IPR045155">
    <property type="entry name" value="Beta-lactam_cat"/>
</dbReference>
<dbReference type="InterPro" id="IPR012338">
    <property type="entry name" value="Beta-lactam/transpept-like"/>
</dbReference>
<dbReference type="RefSeq" id="WP_369940646.1">
    <property type="nucleotide sequence ID" value="NZ_JBCLUF010000004.1"/>
</dbReference>
<accession>A0ABV4DR67</accession>
<feature type="domain" description="Beta-lactamase class A catalytic" evidence="4">
    <location>
        <begin position="208"/>
        <end position="407"/>
    </location>
</feature>
<keyword evidence="2" id="KW-0812">Transmembrane</keyword>
<evidence type="ECO:0000259" key="3">
    <source>
        <dbReference type="Pfam" id="PF12773"/>
    </source>
</evidence>
<dbReference type="EMBL" id="JBCLUF010000004">
    <property type="protein sequence ID" value="MEY8661634.1"/>
    <property type="molecule type" value="Genomic_DNA"/>
</dbReference>
<sequence length="432" mass="46259">MKCPNCQADNPAGSKFCQTCGQPLEEPKAKAPAKICPNCGAKNKATNAFCENCGQALDKKEAPTPKVEKSAPIPPQQPPLSRTQQRANGVPMPPAPKRSNPAGIIFLIIFLIFILGGGGYLAYAKFMQAPKQEATATKKTSQTSSTSKVSSASSSSSEASSSSKKEPVSKFDEAKVQQIVANAMDSVSGDKTVYIAPVSEDKDYLLNNQTQSAASVIKLFILGAAYAQEKIGTIDLNDTYTLSDADKVGGTGVIQNMPAGKTFTYRELLAYMIDESDNTAANIMIDALGGLDKVNAQIQKMGATDTKLQRKLMDTDSLKAGKDNITSASDVGVFLKKVYNKQFISKKDSQEILDILAKNQDHDKLVKDLPSQAIVYNKTGIMQNYGILNDAAIISNGKDAFVAVVMTQNGENGAEQAAMNKLGLELYNELLQ</sequence>
<keyword evidence="6" id="KW-1185">Reference proteome</keyword>
<dbReference type="Pfam" id="PF12773">
    <property type="entry name" value="DZR"/>
    <property type="match status" value="1"/>
</dbReference>
<evidence type="ECO:0000256" key="2">
    <source>
        <dbReference type="SAM" id="Phobius"/>
    </source>
</evidence>
<keyword evidence="5" id="KW-0378">Hydrolase</keyword>
<keyword evidence="2" id="KW-1133">Transmembrane helix</keyword>
<evidence type="ECO:0000259" key="4">
    <source>
        <dbReference type="Pfam" id="PF13354"/>
    </source>
</evidence>
<comment type="caution">
    <text evidence="5">The sequence shown here is derived from an EMBL/GenBank/DDBJ whole genome shotgun (WGS) entry which is preliminary data.</text>
</comment>